<proteinExistence type="predicted"/>
<reference evidence="1" key="1">
    <citation type="submission" date="2017-02" db="EMBL/GenBank/DDBJ databases">
        <title>Delving into the versatile metabolic prowess of the omnipresent phylum Bacteroidetes.</title>
        <authorList>
            <person name="Nobu M.K."/>
            <person name="Mei R."/>
            <person name="Narihiro T."/>
            <person name="Kuroda K."/>
            <person name="Liu W.-T."/>
        </authorList>
    </citation>
    <scope>NUCLEOTIDE SEQUENCE</scope>
    <source>
        <strain evidence="1">ADurb.Bin131</strain>
    </source>
</reference>
<sequence>MKYISIICSVLLLILCGCSEKEEVVIKKIENIPQESISEETIPLIVLMPKKKIEPAQGEVTQSKTVSEEEEDVEISQPSESFVHETQINENISEQTKIVQKPAQVIKKKTTPEITKAKSPVFTIPGECLVYRIKWNFASVGKVILVCKKEQINKQDVYHLVALTAPEGLWTKFGYGYNRFDSYIDSRTNLPFYYYGYSASSSKSQITKTTIDQNKKTLTYEIKKYKAGKQYGSKNGSIKFSDTLYDGLSVLYAMRGMACEQLPPTTIPVGITKITTIFLSFLEKNISDFYVGTRSYWLFQSEAKEEAIFSKGKLFVSISADNEKLPLLFKGKVPLGTGTVEIISKKNLGDNFPTDSKYLTEIMVSTQ</sequence>
<accession>A0A1V6C9P3</accession>
<evidence type="ECO:0008006" key="2">
    <source>
        <dbReference type="Google" id="ProtNLM"/>
    </source>
</evidence>
<name>A0A1V6C9P3_UNCT6</name>
<organism evidence="1">
    <name type="scientific">candidate division TA06 bacterium ADurb.Bin131</name>
    <dbReference type="NCBI Taxonomy" id="1852827"/>
    <lineage>
        <taxon>Bacteria</taxon>
        <taxon>Bacteria division TA06</taxon>
    </lineage>
</organism>
<protein>
    <recommendedName>
        <fullName evidence="2">DUF3108 domain-containing protein</fullName>
    </recommendedName>
</protein>
<dbReference type="AlphaFoldDB" id="A0A1V6C9P3"/>
<dbReference type="PROSITE" id="PS51257">
    <property type="entry name" value="PROKAR_LIPOPROTEIN"/>
    <property type="match status" value="1"/>
</dbReference>
<dbReference type="EMBL" id="MWDQ01000073">
    <property type="protein sequence ID" value="OQB73616.1"/>
    <property type="molecule type" value="Genomic_DNA"/>
</dbReference>
<comment type="caution">
    <text evidence="1">The sequence shown here is derived from an EMBL/GenBank/DDBJ whole genome shotgun (WGS) entry which is preliminary data.</text>
</comment>
<dbReference type="InterPro" id="IPR021457">
    <property type="entry name" value="DUF3108"/>
</dbReference>
<gene>
    <name evidence="1" type="ORF">BWX89_00873</name>
</gene>
<dbReference type="Pfam" id="PF11306">
    <property type="entry name" value="DUF3108"/>
    <property type="match status" value="1"/>
</dbReference>
<evidence type="ECO:0000313" key="1">
    <source>
        <dbReference type="EMBL" id="OQB73616.1"/>
    </source>
</evidence>
<dbReference type="Proteomes" id="UP000485562">
    <property type="component" value="Unassembled WGS sequence"/>
</dbReference>